<dbReference type="AlphaFoldDB" id="A0A127A8A8"/>
<keyword evidence="2" id="KW-0812">Transmembrane</keyword>
<dbReference type="Pfam" id="PF14012">
    <property type="entry name" value="DUF4229"/>
    <property type="match status" value="1"/>
</dbReference>
<evidence type="ECO:0000256" key="2">
    <source>
        <dbReference type="SAM" id="Phobius"/>
    </source>
</evidence>
<gene>
    <name evidence="3" type="ORF">SA2016_3239</name>
</gene>
<feature type="region of interest" description="Disordered" evidence="1">
    <location>
        <begin position="68"/>
        <end position="176"/>
    </location>
</feature>
<organism evidence="3 4">
    <name type="scientific">Sinomonas atrocyanea</name>
    <dbReference type="NCBI Taxonomy" id="37927"/>
    <lineage>
        <taxon>Bacteria</taxon>
        <taxon>Bacillati</taxon>
        <taxon>Actinomycetota</taxon>
        <taxon>Actinomycetes</taxon>
        <taxon>Micrococcales</taxon>
        <taxon>Micrococcaceae</taxon>
        <taxon>Sinomonas</taxon>
    </lineage>
</organism>
<feature type="transmembrane region" description="Helical" evidence="2">
    <location>
        <begin position="7"/>
        <end position="24"/>
    </location>
</feature>
<dbReference type="InterPro" id="IPR025323">
    <property type="entry name" value="DUF4229"/>
</dbReference>
<dbReference type="Proteomes" id="UP000070134">
    <property type="component" value="Chromosome"/>
</dbReference>
<protein>
    <recommendedName>
        <fullName evidence="5">DUF4229 domain-containing protein</fullName>
    </recommendedName>
</protein>
<name>A0A127A8A8_9MICC</name>
<keyword evidence="2" id="KW-0472">Membrane</keyword>
<reference evidence="3 4" key="1">
    <citation type="submission" date="2016-02" db="EMBL/GenBank/DDBJ databases">
        <title>Complete genome of Sinomonas atrocyanea KCTC 3377.</title>
        <authorList>
            <person name="Kim K.M."/>
        </authorList>
    </citation>
    <scope>NUCLEOTIDE SEQUENCE [LARGE SCALE GENOMIC DNA]</scope>
    <source>
        <strain evidence="3 4">KCTC 3377</strain>
    </source>
</reference>
<feature type="transmembrane region" description="Helical" evidence="2">
    <location>
        <begin position="30"/>
        <end position="47"/>
    </location>
</feature>
<feature type="compositionally biased region" description="Basic and acidic residues" evidence="1">
    <location>
        <begin position="144"/>
        <end position="168"/>
    </location>
</feature>
<evidence type="ECO:0000313" key="4">
    <source>
        <dbReference type="Proteomes" id="UP000070134"/>
    </source>
</evidence>
<accession>A0A127A8A8</accession>
<evidence type="ECO:0000313" key="3">
    <source>
        <dbReference type="EMBL" id="AMM33902.1"/>
    </source>
</evidence>
<dbReference type="EMBL" id="CP014518">
    <property type="protein sequence ID" value="AMM33902.1"/>
    <property type="molecule type" value="Genomic_DNA"/>
</dbReference>
<dbReference type="OrthoDB" id="3268622at2"/>
<feature type="compositionally biased region" description="Basic and acidic residues" evidence="1">
    <location>
        <begin position="117"/>
        <end position="126"/>
    </location>
</feature>
<evidence type="ECO:0000256" key="1">
    <source>
        <dbReference type="SAM" id="MobiDB-lite"/>
    </source>
</evidence>
<dbReference type="KEGG" id="satk:SA2016_3239"/>
<sequence>MASLKYFLLRAVLFVVPFAVFMVLRIGVVLSAIYAVLIAFAINFLFLTRQRNAAASEVRDVFGGRKQVRSKRELADAEVEDALDEAQRADEEAEYEGAERDENPSAEGEENPSAEGWKAEGDRAEGDTDVQGHGALREPASQGRRTEDRKTEGRKAEDLKTEDLKAQDSGEQGTAS</sequence>
<keyword evidence="4" id="KW-1185">Reference proteome</keyword>
<dbReference type="RefSeq" id="WP_084249590.1">
    <property type="nucleotide sequence ID" value="NZ_BJMO01000009.1"/>
</dbReference>
<proteinExistence type="predicted"/>
<keyword evidence="2" id="KW-1133">Transmembrane helix</keyword>
<evidence type="ECO:0008006" key="5">
    <source>
        <dbReference type="Google" id="ProtNLM"/>
    </source>
</evidence>